<protein>
    <recommendedName>
        <fullName evidence="3">Knr4/Smi1-like domain-containing protein</fullName>
    </recommendedName>
</protein>
<accession>A0AAW9SE83</accession>
<gene>
    <name evidence="1" type="ORF">AAG747_27500</name>
</gene>
<reference evidence="1 2" key="1">
    <citation type="submission" date="2024-04" db="EMBL/GenBank/DDBJ databases">
        <title>Novel genus in family Flammeovirgaceae.</title>
        <authorList>
            <person name="Nguyen T.H."/>
            <person name="Vuong T.Q."/>
            <person name="Le H."/>
            <person name="Kim S.-G."/>
        </authorList>
    </citation>
    <scope>NUCLEOTIDE SEQUENCE [LARGE SCALE GENOMIC DNA]</scope>
    <source>
        <strain evidence="1 2">JCM 23209</strain>
    </source>
</reference>
<dbReference type="RefSeq" id="WP_346824471.1">
    <property type="nucleotide sequence ID" value="NZ_JBDKWZ010000025.1"/>
</dbReference>
<keyword evidence="2" id="KW-1185">Reference proteome</keyword>
<dbReference type="Proteomes" id="UP001403385">
    <property type="component" value="Unassembled WGS sequence"/>
</dbReference>
<comment type="caution">
    <text evidence="1">The sequence shown here is derived from an EMBL/GenBank/DDBJ whole genome shotgun (WGS) entry which is preliminary data.</text>
</comment>
<proteinExistence type="predicted"/>
<dbReference type="AlphaFoldDB" id="A0AAW9SE83"/>
<name>A0AAW9SE83_9BACT</name>
<organism evidence="1 2">
    <name type="scientific">Rapidithrix thailandica</name>
    <dbReference type="NCBI Taxonomy" id="413964"/>
    <lineage>
        <taxon>Bacteria</taxon>
        <taxon>Pseudomonadati</taxon>
        <taxon>Bacteroidota</taxon>
        <taxon>Cytophagia</taxon>
        <taxon>Cytophagales</taxon>
        <taxon>Flammeovirgaceae</taxon>
        <taxon>Rapidithrix</taxon>
    </lineage>
</organism>
<dbReference type="EMBL" id="JBDKWZ010000025">
    <property type="protein sequence ID" value="MEN7551692.1"/>
    <property type="molecule type" value="Genomic_DNA"/>
</dbReference>
<sequence>MSTIQTILEKYSPKYGLEIEPLYLDNAKYVDTFIEKHPTIKLDKSFVNFLQKYETIGLNTEKDNFGIYGWGMIEELNEPPIEDNDYLGFSTFIKDFEKEESLSITFFYDLSSEREQGIYRKTCIYTQDEITYESDYHFFCNTFIEFLEIIFDWIDKNVSKEEALGN</sequence>
<evidence type="ECO:0008006" key="3">
    <source>
        <dbReference type="Google" id="ProtNLM"/>
    </source>
</evidence>
<evidence type="ECO:0000313" key="1">
    <source>
        <dbReference type="EMBL" id="MEN7551692.1"/>
    </source>
</evidence>
<evidence type="ECO:0000313" key="2">
    <source>
        <dbReference type="Proteomes" id="UP001403385"/>
    </source>
</evidence>